<dbReference type="RefSeq" id="XP_022309081.1">
    <property type="nucleotide sequence ID" value="XM_022453373.1"/>
</dbReference>
<keyword evidence="1" id="KW-1185">Reference proteome</keyword>
<evidence type="ECO:0000313" key="1">
    <source>
        <dbReference type="Proteomes" id="UP000694844"/>
    </source>
</evidence>
<dbReference type="AlphaFoldDB" id="A0A8B8C0I9"/>
<name>A0A8B8C0I9_CRAVI</name>
<dbReference type="GeneID" id="111114859"/>
<proteinExistence type="predicted"/>
<dbReference type="OrthoDB" id="6152038at2759"/>
<dbReference type="RefSeq" id="XP_022309080.1">
    <property type="nucleotide sequence ID" value="XM_022453372.1"/>
</dbReference>
<sequence>MAGDSTRTTIWRCELCDYKTDRRSNFKRHQETGIHQNVACFQTSRQVVNDVFDVPCSKQTFDMSSDQLICSDDEDTDCLYGNECPDRDCENEKLVEDNEEKTGKWFPFSSKIEFYLYVLMNSTTHPVSDEVVKFVIHILKQCGVEGIPSLNTVKRRKFGTFDWNDFLLQGMDGDSVPMWIVRPSSVAKLAIAHPDFSKSLVRFPKYNTLDGYNHPSCGGKWRNDLTFHSAAIQEDQQILFFKDEICSFEVNGSKQLGMIYTFVENVQAGEKEAIVCLIQQLTTDTQNNTSGRAFEITEEKENVPLKYLKKFPVDERDTFFRPAGPLNLEELGVNNDSRTPIVTLPLNIFLDDTSTHRSKRWLALHCIQMQLSGVPMSQRHKDKNIHFIGASEKVDIMKLTELAVADIKECQKETFISYDAHNKQECVIKCPVDVIVADNNVVSLCCNHLGASAVKYCPRCHIILVQATSETFDDIIQLRTPEETKRTVSRLNLRSKEGDKAKLRKETGIKENFNCLWDIVDPHKDIPVGLLHLIPLGLAKHLLIQIVRQMDEKRIKEMGCHLQSLTPQLGTDFFKYIESRQGKDFKNYLQVAPFNLVYAGAEGPFIRLTCTLALIQKQLNMKSINNEELGELRGNIQKFHELICDHLPNFARKLKTHLLLHIIDDIERHGPPTAYDEDSFEKNHGRIRDQIFLQNQKARSRDTASKYAQHMLCHHVVTGGYFKHGESWKQASATTVHAGCDPVVESFLGWKDEPSRDPGTILRFNRNQHGRKETYPFNEETFGHQIEKEYEDQTFYRGKSMVALSKEVVNSGDWVEYTKCNDERSYGVFSEGIEFSMSSHACIIKAEKLQTYDQQLGCSLLQLTTSCEYVKASTVQRQCSIIHDCKGGHCRMRYKVAPRKVEQQKLSKKQLVFVHNDEHKIYMLNHFKL</sequence>
<accession>A0A8B8C0I9</accession>
<dbReference type="PANTHER" id="PTHR31912">
    <property type="entry name" value="IP13529P"/>
    <property type="match status" value="1"/>
</dbReference>
<organism evidence="1 2">
    <name type="scientific">Crassostrea virginica</name>
    <name type="common">Eastern oyster</name>
    <dbReference type="NCBI Taxonomy" id="6565"/>
    <lineage>
        <taxon>Eukaryota</taxon>
        <taxon>Metazoa</taxon>
        <taxon>Spiralia</taxon>
        <taxon>Lophotrochozoa</taxon>
        <taxon>Mollusca</taxon>
        <taxon>Bivalvia</taxon>
        <taxon>Autobranchia</taxon>
        <taxon>Pteriomorphia</taxon>
        <taxon>Ostreida</taxon>
        <taxon>Ostreoidea</taxon>
        <taxon>Ostreidae</taxon>
        <taxon>Crassostrea</taxon>
    </lineage>
</organism>
<reference evidence="2 3" key="1">
    <citation type="submission" date="2025-04" db="UniProtKB">
        <authorList>
            <consortium name="RefSeq"/>
        </authorList>
    </citation>
    <scope>IDENTIFICATION</scope>
    <source>
        <tissue evidence="2 3">Whole sample</tissue>
    </source>
</reference>
<dbReference type="KEGG" id="cvn:111114859"/>
<evidence type="ECO:0000313" key="3">
    <source>
        <dbReference type="RefSeq" id="XP_022309081.1"/>
    </source>
</evidence>
<dbReference type="Proteomes" id="UP000694844">
    <property type="component" value="Chromosome 9"/>
</dbReference>
<dbReference type="PANTHER" id="PTHR31912:SF34">
    <property type="entry name" value="NOTOCHORD-RELATED PROTEIN"/>
    <property type="match status" value="1"/>
</dbReference>
<evidence type="ECO:0000313" key="2">
    <source>
        <dbReference type="RefSeq" id="XP_022309080.1"/>
    </source>
</evidence>
<gene>
    <name evidence="2 3" type="primary">LOC111114859</name>
</gene>
<protein>
    <submittedName>
        <fullName evidence="2">Uncharacterized protein LOC111114859 isoform X1</fullName>
    </submittedName>
    <submittedName>
        <fullName evidence="3">Uncharacterized protein LOC111114859 isoform X2</fullName>
    </submittedName>
</protein>